<name>A0A443QDE2_9ACAR</name>
<protein>
    <submittedName>
        <fullName evidence="5">Uncharacterized protein</fullName>
    </submittedName>
</protein>
<dbReference type="InterPro" id="IPR027417">
    <property type="entry name" value="P-loop_NTPase"/>
</dbReference>
<evidence type="ECO:0000256" key="2">
    <source>
        <dbReference type="ARBA" id="ARBA00022801"/>
    </source>
</evidence>
<dbReference type="PANTHER" id="PTHR18934:SF99">
    <property type="entry name" value="ATP-DEPENDENT RNA HELICASE DHX37-RELATED"/>
    <property type="match status" value="1"/>
</dbReference>
<dbReference type="GO" id="GO:0003723">
    <property type="term" value="F:RNA binding"/>
    <property type="evidence" value="ECO:0007669"/>
    <property type="project" value="TreeGrafter"/>
</dbReference>
<dbReference type="SUPFAM" id="SSF52540">
    <property type="entry name" value="P-loop containing nucleoside triphosphate hydrolases"/>
    <property type="match status" value="1"/>
</dbReference>
<gene>
    <name evidence="5" type="ORF">B4U79_00419</name>
</gene>
<dbReference type="PANTHER" id="PTHR18934">
    <property type="entry name" value="ATP-DEPENDENT RNA HELICASE"/>
    <property type="match status" value="1"/>
</dbReference>
<feature type="non-terminal residue" evidence="5">
    <location>
        <position position="1"/>
    </location>
</feature>
<dbReference type="GO" id="GO:0005524">
    <property type="term" value="F:ATP binding"/>
    <property type="evidence" value="ECO:0007669"/>
    <property type="project" value="UniProtKB-KW"/>
</dbReference>
<keyword evidence="6" id="KW-1185">Reference proteome</keyword>
<reference evidence="5 6" key="1">
    <citation type="journal article" date="2018" name="Gigascience">
        <title>Genomes of trombidid mites reveal novel predicted allergens and laterally-transferred genes associated with secondary metabolism.</title>
        <authorList>
            <person name="Dong X."/>
            <person name="Chaisiri K."/>
            <person name="Xia D."/>
            <person name="Armstrong S.D."/>
            <person name="Fang Y."/>
            <person name="Donnelly M.J."/>
            <person name="Kadowaki T."/>
            <person name="McGarry J.W."/>
            <person name="Darby A.C."/>
            <person name="Makepeace B.L."/>
        </authorList>
    </citation>
    <scope>NUCLEOTIDE SEQUENCE [LARGE SCALE GENOMIC DNA]</scope>
    <source>
        <strain evidence="5">UoL-WK</strain>
    </source>
</reference>
<accession>A0A443QDE2</accession>
<dbReference type="AlphaFoldDB" id="A0A443QDE2"/>
<evidence type="ECO:0000313" key="5">
    <source>
        <dbReference type="EMBL" id="RWS01021.1"/>
    </source>
</evidence>
<evidence type="ECO:0000256" key="3">
    <source>
        <dbReference type="ARBA" id="ARBA00022806"/>
    </source>
</evidence>
<comment type="caution">
    <text evidence="5">The sequence shown here is derived from an EMBL/GenBank/DDBJ whole genome shotgun (WGS) entry which is preliminary data.</text>
</comment>
<dbReference type="GO" id="GO:0004386">
    <property type="term" value="F:helicase activity"/>
    <property type="evidence" value="ECO:0007669"/>
    <property type="project" value="UniProtKB-KW"/>
</dbReference>
<keyword evidence="4" id="KW-0067">ATP-binding</keyword>
<dbReference type="Gene3D" id="3.40.50.300">
    <property type="entry name" value="P-loop containing nucleotide triphosphate hydrolases"/>
    <property type="match status" value="1"/>
</dbReference>
<organism evidence="5 6">
    <name type="scientific">Dinothrombium tinctorium</name>
    <dbReference type="NCBI Taxonomy" id="1965070"/>
    <lineage>
        <taxon>Eukaryota</taxon>
        <taxon>Metazoa</taxon>
        <taxon>Ecdysozoa</taxon>
        <taxon>Arthropoda</taxon>
        <taxon>Chelicerata</taxon>
        <taxon>Arachnida</taxon>
        <taxon>Acari</taxon>
        <taxon>Acariformes</taxon>
        <taxon>Trombidiformes</taxon>
        <taxon>Prostigmata</taxon>
        <taxon>Anystina</taxon>
        <taxon>Parasitengona</taxon>
        <taxon>Trombidioidea</taxon>
        <taxon>Trombidiidae</taxon>
        <taxon>Dinothrombium</taxon>
    </lineage>
</organism>
<dbReference type="GO" id="GO:0016787">
    <property type="term" value="F:hydrolase activity"/>
    <property type="evidence" value="ECO:0007669"/>
    <property type="project" value="UniProtKB-KW"/>
</dbReference>
<keyword evidence="2" id="KW-0378">Hydrolase</keyword>
<keyword evidence="3" id="KW-0347">Helicase</keyword>
<feature type="non-terminal residue" evidence="5">
    <location>
        <position position="146"/>
    </location>
</feature>
<dbReference type="EMBL" id="NCKU01010007">
    <property type="protein sequence ID" value="RWS01021.1"/>
    <property type="molecule type" value="Genomic_DNA"/>
</dbReference>
<evidence type="ECO:0000256" key="1">
    <source>
        <dbReference type="ARBA" id="ARBA00022741"/>
    </source>
</evidence>
<proteinExistence type="predicted"/>
<dbReference type="Proteomes" id="UP000285301">
    <property type="component" value="Unassembled WGS sequence"/>
</dbReference>
<evidence type="ECO:0000313" key="6">
    <source>
        <dbReference type="Proteomes" id="UP000285301"/>
    </source>
</evidence>
<dbReference type="STRING" id="1965070.A0A443QDE2"/>
<keyword evidence="1" id="KW-0547">Nucleotide-binding</keyword>
<dbReference type="OrthoDB" id="6103986at2759"/>
<sequence length="146" mass="16480">PLQCGIPRIPHLPISYCECKLVLIGVNGLAVVVRWPLLMRIPQGIPIARAKELSSPPCILNKLSDSRNFMISLRQSRYNKQLNVFTLRTNLIANATAKNSEGRAGRIRSGNCFKLYSEEMENQMDDYSEPELFTTPLDSVVLQTKF</sequence>
<evidence type="ECO:0000256" key="4">
    <source>
        <dbReference type="ARBA" id="ARBA00022840"/>
    </source>
</evidence>